<keyword evidence="3" id="KW-0732">Signal</keyword>
<dbReference type="EMBL" id="LIAE01006301">
    <property type="protein sequence ID" value="PAV91643.1"/>
    <property type="molecule type" value="Genomic_DNA"/>
</dbReference>
<feature type="binding site" evidence="10">
    <location>
        <position position="164"/>
    </location>
    <ligand>
        <name>Zn(2+)</name>
        <dbReference type="ChEBI" id="CHEBI:29105"/>
        <note>catalytic</note>
    </ligand>
</feature>
<dbReference type="OrthoDB" id="291007at2759"/>
<dbReference type="AlphaFoldDB" id="A0A2A2LZU3"/>
<evidence type="ECO:0000256" key="9">
    <source>
        <dbReference type="ARBA" id="ARBA00023180"/>
    </source>
</evidence>
<dbReference type="InterPro" id="IPR006026">
    <property type="entry name" value="Peptidase_Metallo"/>
</dbReference>
<keyword evidence="5 10" id="KW-0862">Zinc</keyword>
<evidence type="ECO:0000256" key="11">
    <source>
        <dbReference type="RuleBase" id="RU361183"/>
    </source>
</evidence>
<protein>
    <recommendedName>
        <fullName evidence="11">Metalloendopeptidase</fullName>
        <ecNumber evidence="11">3.4.24.-</ecNumber>
    </recommendedName>
</protein>
<keyword evidence="4 10" id="KW-0378">Hydrolase</keyword>
<evidence type="ECO:0000256" key="3">
    <source>
        <dbReference type="ARBA" id="ARBA00022729"/>
    </source>
</evidence>
<dbReference type="CDD" id="cd04280">
    <property type="entry name" value="ZnMc_astacin_like"/>
    <property type="match status" value="1"/>
</dbReference>
<organism evidence="14 15">
    <name type="scientific">Diploscapter pachys</name>
    <dbReference type="NCBI Taxonomy" id="2018661"/>
    <lineage>
        <taxon>Eukaryota</taxon>
        <taxon>Metazoa</taxon>
        <taxon>Ecdysozoa</taxon>
        <taxon>Nematoda</taxon>
        <taxon>Chromadorea</taxon>
        <taxon>Rhabditida</taxon>
        <taxon>Rhabditina</taxon>
        <taxon>Rhabditomorpha</taxon>
        <taxon>Rhabditoidea</taxon>
        <taxon>Rhabditidae</taxon>
        <taxon>Diploscapter</taxon>
    </lineage>
</organism>
<keyword evidence="15" id="KW-1185">Reference proteome</keyword>
<feature type="region of interest" description="Disordered" evidence="12">
    <location>
        <begin position="288"/>
        <end position="309"/>
    </location>
</feature>
<evidence type="ECO:0000313" key="14">
    <source>
        <dbReference type="EMBL" id="PAV91643.1"/>
    </source>
</evidence>
<feature type="binding site" evidence="10">
    <location>
        <position position="168"/>
    </location>
    <ligand>
        <name>Zn(2+)</name>
        <dbReference type="ChEBI" id="CHEBI:29105"/>
        <note>catalytic</note>
    </ligand>
</feature>
<dbReference type="GO" id="GO:0004222">
    <property type="term" value="F:metalloendopeptidase activity"/>
    <property type="evidence" value="ECO:0007669"/>
    <property type="project" value="UniProtKB-UniRule"/>
</dbReference>
<dbReference type="FunFam" id="3.40.390.10:FF:000015">
    <property type="entry name" value="Meprin A subunit"/>
    <property type="match status" value="1"/>
</dbReference>
<dbReference type="InterPro" id="IPR034035">
    <property type="entry name" value="Astacin-like_dom"/>
</dbReference>
<evidence type="ECO:0000256" key="7">
    <source>
        <dbReference type="ARBA" id="ARBA00023145"/>
    </source>
</evidence>
<feature type="active site" evidence="10">
    <location>
        <position position="165"/>
    </location>
</feature>
<dbReference type="GO" id="GO:0008270">
    <property type="term" value="F:zinc ion binding"/>
    <property type="evidence" value="ECO:0007669"/>
    <property type="project" value="UniProtKB-UniRule"/>
</dbReference>
<evidence type="ECO:0000256" key="12">
    <source>
        <dbReference type="SAM" id="MobiDB-lite"/>
    </source>
</evidence>
<evidence type="ECO:0000256" key="8">
    <source>
        <dbReference type="ARBA" id="ARBA00023157"/>
    </source>
</evidence>
<keyword evidence="7" id="KW-0865">Zymogen</keyword>
<evidence type="ECO:0000256" key="5">
    <source>
        <dbReference type="ARBA" id="ARBA00022833"/>
    </source>
</evidence>
<keyword evidence="6 10" id="KW-0482">Metalloprotease</keyword>
<evidence type="ECO:0000256" key="4">
    <source>
        <dbReference type="ARBA" id="ARBA00022801"/>
    </source>
</evidence>
<dbReference type="STRING" id="2018661.A0A2A2LZU3"/>
<keyword evidence="8" id="KW-1015">Disulfide bond</keyword>
<evidence type="ECO:0000256" key="10">
    <source>
        <dbReference type="PROSITE-ProRule" id="PRU01211"/>
    </source>
</evidence>
<evidence type="ECO:0000259" key="13">
    <source>
        <dbReference type="PROSITE" id="PS51864"/>
    </source>
</evidence>
<dbReference type="PROSITE" id="PS51864">
    <property type="entry name" value="ASTACIN"/>
    <property type="match status" value="1"/>
</dbReference>
<sequence length="332" mass="38563">MKDVVDRDKEDFETFLSDDDFNNAHTAEDRVDFLKLGIKVKDDPTMSKYMEGDIAMDDPKKFVEENNQLGRNAIKQQYRRWPSAEIPYTLSNQYGNYARSVIAKAMKEYHDKTCVRFVPRDERRHQDYIYIHPDDGCYSLVGKTGGRQPVSLDSGCIQLGTIVHELMHAVGFFHEQSRQDRDTYIEIVWRNVMNGADDQFEKYNLNVIDHLNEPYDYESIMHYGPYAFSGSGKKTIIPRKGGAEKMGQRIAFSDGDLRKINRLYTCNAPKSNVVNNQASLEFFLDQRPQPMPQNNQNHVQNRPPNNQMRPQMPQQPFVTNGRWGFRPMVFGK</sequence>
<proteinExistence type="predicted"/>
<reference evidence="14 15" key="1">
    <citation type="journal article" date="2017" name="Curr. Biol.">
        <title>Genome architecture and evolution of a unichromosomal asexual nematode.</title>
        <authorList>
            <person name="Fradin H."/>
            <person name="Zegar C."/>
            <person name="Gutwein M."/>
            <person name="Lucas J."/>
            <person name="Kovtun M."/>
            <person name="Corcoran D."/>
            <person name="Baugh L.R."/>
            <person name="Kiontke K."/>
            <person name="Gunsalus K."/>
            <person name="Fitch D.H."/>
            <person name="Piano F."/>
        </authorList>
    </citation>
    <scope>NUCLEOTIDE SEQUENCE [LARGE SCALE GENOMIC DNA]</scope>
    <source>
        <strain evidence="14">PF1309</strain>
    </source>
</reference>
<name>A0A2A2LZU3_9BILA</name>
<dbReference type="InterPro" id="IPR024079">
    <property type="entry name" value="MetalloPept_cat_dom_sf"/>
</dbReference>
<dbReference type="Gene3D" id="3.40.390.10">
    <property type="entry name" value="Collagenase (Catalytic Domain)"/>
    <property type="match status" value="1"/>
</dbReference>
<dbReference type="PANTHER" id="PTHR10127:SF818">
    <property type="entry name" value="ZINC METALLOPROTEINASE NAS-4"/>
    <property type="match status" value="1"/>
</dbReference>
<dbReference type="PRINTS" id="PR00480">
    <property type="entry name" value="ASTACIN"/>
</dbReference>
<dbReference type="SUPFAM" id="SSF55486">
    <property type="entry name" value="Metalloproteases ('zincins'), catalytic domain"/>
    <property type="match status" value="1"/>
</dbReference>
<dbReference type="InterPro" id="IPR001506">
    <property type="entry name" value="Peptidase_M12A"/>
</dbReference>
<keyword evidence="2 10" id="KW-0479">Metal-binding</keyword>
<evidence type="ECO:0000256" key="1">
    <source>
        <dbReference type="ARBA" id="ARBA00022670"/>
    </source>
</evidence>
<comment type="cofactor">
    <cofactor evidence="10 11">
        <name>Zn(2+)</name>
        <dbReference type="ChEBI" id="CHEBI:29105"/>
    </cofactor>
    <text evidence="10 11">Binds 1 zinc ion per subunit.</text>
</comment>
<accession>A0A2A2LZU3</accession>
<evidence type="ECO:0000256" key="2">
    <source>
        <dbReference type="ARBA" id="ARBA00022723"/>
    </source>
</evidence>
<feature type="domain" description="Peptidase M12A" evidence="13">
    <location>
        <begin position="72"/>
        <end position="267"/>
    </location>
</feature>
<keyword evidence="9" id="KW-0325">Glycoprotein</keyword>
<comment type="caution">
    <text evidence="14">The sequence shown here is derived from an EMBL/GenBank/DDBJ whole genome shotgun (WGS) entry which is preliminary data.</text>
</comment>
<dbReference type="Proteomes" id="UP000218231">
    <property type="component" value="Unassembled WGS sequence"/>
</dbReference>
<dbReference type="EC" id="3.4.24.-" evidence="11"/>
<dbReference type="GO" id="GO:0006508">
    <property type="term" value="P:proteolysis"/>
    <property type="evidence" value="ECO:0007669"/>
    <property type="project" value="UniProtKB-KW"/>
</dbReference>
<comment type="caution">
    <text evidence="10">Lacks conserved residue(s) required for the propagation of feature annotation.</text>
</comment>
<dbReference type="Pfam" id="PF01400">
    <property type="entry name" value="Astacin"/>
    <property type="match status" value="1"/>
</dbReference>
<evidence type="ECO:0000313" key="15">
    <source>
        <dbReference type="Proteomes" id="UP000218231"/>
    </source>
</evidence>
<evidence type="ECO:0000256" key="6">
    <source>
        <dbReference type="ARBA" id="ARBA00023049"/>
    </source>
</evidence>
<gene>
    <name evidence="14" type="ORF">WR25_20125</name>
</gene>
<feature type="binding site" evidence="10">
    <location>
        <position position="174"/>
    </location>
    <ligand>
        <name>Zn(2+)</name>
        <dbReference type="ChEBI" id="CHEBI:29105"/>
        <note>catalytic</note>
    </ligand>
</feature>
<dbReference type="SMART" id="SM00235">
    <property type="entry name" value="ZnMc"/>
    <property type="match status" value="1"/>
</dbReference>
<dbReference type="PANTHER" id="PTHR10127">
    <property type="entry name" value="DISCOIDIN, CUB, EGF, LAMININ , AND ZINC METALLOPROTEASE DOMAIN CONTAINING"/>
    <property type="match status" value="1"/>
</dbReference>
<keyword evidence="1 10" id="KW-0645">Protease</keyword>